<gene>
    <name evidence="3" type="primary">ABSGL_08113.1 scaffold 9591</name>
</gene>
<keyword evidence="4" id="KW-1185">Reference proteome</keyword>
<dbReference type="GO" id="GO:0005788">
    <property type="term" value="C:endoplasmic reticulum lumen"/>
    <property type="evidence" value="ECO:0007669"/>
    <property type="project" value="TreeGrafter"/>
</dbReference>
<dbReference type="SUPFAM" id="SSF52833">
    <property type="entry name" value="Thioredoxin-like"/>
    <property type="match status" value="1"/>
</dbReference>
<evidence type="ECO:0000313" key="3">
    <source>
        <dbReference type="EMBL" id="SAM02334.1"/>
    </source>
</evidence>
<evidence type="ECO:0000313" key="4">
    <source>
        <dbReference type="Proteomes" id="UP000078561"/>
    </source>
</evidence>
<dbReference type="InParanoid" id="A0A163JSX1"/>
<dbReference type="GO" id="GO:0015035">
    <property type="term" value="F:protein-disulfide reductase activity"/>
    <property type="evidence" value="ECO:0007669"/>
    <property type="project" value="TreeGrafter"/>
</dbReference>
<evidence type="ECO:0000256" key="1">
    <source>
        <dbReference type="SAM" id="MobiDB-lite"/>
    </source>
</evidence>
<evidence type="ECO:0000259" key="2">
    <source>
        <dbReference type="PROSITE" id="PS51352"/>
    </source>
</evidence>
<organism evidence="3">
    <name type="scientific">Absidia glauca</name>
    <name type="common">Pin mould</name>
    <dbReference type="NCBI Taxonomy" id="4829"/>
    <lineage>
        <taxon>Eukaryota</taxon>
        <taxon>Fungi</taxon>
        <taxon>Fungi incertae sedis</taxon>
        <taxon>Mucoromycota</taxon>
        <taxon>Mucoromycotina</taxon>
        <taxon>Mucoromycetes</taxon>
        <taxon>Mucorales</taxon>
        <taxon>Cunninghamellaceae</taxon>
        <taxon>Absidia</taxon>
    </lineage>
</organism>
<dbReference type="GO" id="GO:0034976">
    <property type="term" value="P:response to endoplasmic reticulum stress"/>
    <property type="evidence" value="ECO:0007669"/>
    <property type="project" value="TreeGrafter"/>
</dbReference>
<dbReference type="STRING" id="4829.A0A163JSX1"/>
<dbReference type="OrthoDB" id="427280at2759"/>
<accession>A0A163JSX1</accession>
<dbReference type="PRINTS" id="PR00421">
    <property type="entry name" value="THIOREDOXIN"/>
</dbReference>
<feature type="region of interest" description="Disordered" evidence="1">
    <location>
        <begin position="229"/>
        <end position="248"/>
    </location>
</feature>
<reference evidence="3" key="1">
    <citation type="submission" date="2016-04" db="EMBL/GenBank/DDBJ databases">
        <authorList>
            <person name="Evans L.H."/>
            <person name="Alamgir A."/>
            <person name="Owens N."/>
            <person name="Weber N.D."/>
            <person name="Virtaneva K."/>
            <person name="Barbian K."/>
            <person name="Babar A."/>
            <person name="Rosenke K."/>
        </authorList>
    </citation>
    <scope>NUCLEOTIDE SEQUENCE [LARGE SCALE GENOMIC DNA]</scope>
    <source>
        <strain evidence="3">CBS 101.48</strain>
    </source>
</reference>
<dbReference type="EMBL" id="LT553804">
    <property type="protein sequence ID" value="SAM02334.1"/>
    <property type="molecule type" value="Genomic_DNA"/>
</dbReference>
<dbReference type="Proteomes" id="UP000078561">
    <property type="component" value="Unassembled WGS sequence"/>
</dbReference>
<name>A0A163JSX1_ABSGL</name>
<dbReference type="PANTHER" id="PTHR45815:SF3">
    <property type="entry name" value="PROTEIN DISULFIDE-ISOMERASE A6"/>
    <property type="match status" value="1"/>
</dbReference>
<dbReference type="Pfam" id="PF00085">
    <property type="entry name" value="Thioredoxin"/>
    <property type="match status" value="1"/>
</dbReference>
<proteinExistence type="predicted"/>
<dbReference type="InterPro" id="IPR036249">
    <property type="entry name" value="Thioredoxin-like_sf"/>
</dbReference>
<dbReference type="PROSITE" id="PS51352">
    <property type="entry name" value="THIOREDOXIN_2"/>
    <property type="match status" value="1"/>
</dbReference>
<dbReference type="Gene3D" id="3.40.30.10">
    <property type="entry name" value="Glutaredoxin"/>
    <property type="match status" value="1"/>
</dbReference>
<feature type="domain" description="Thioredoxin" evidence="2">
    <location>
        <begin position="1"/>
        <end position="113"/>
    </location>
</feature>
<protein>
    <recommendedName>
        <fullName evidence="2">Thioredoxin domain-containing protein</fullName>
    </recommendedName>
</protein>
<dbReference type="AlphaFoldDB" id="A0A163JSX1"/>
<dbReference type="InterPro" id="IPR013766">
    <property type="entry name" value="Thioredoxin_domain"/>
</dbReference>
<dbReference type="OMA" id="HIKEITH"/>
<dbReference type="PANTHER" id="PTHR45815">
    <property type="entry name" value="PROTEIN DISULFIDE-ISOMERASE A6"/>
    <property type="match status" value="1"/>
</dbReference>
<sequence>MELSPRNFTQVLNSKKLVTVNFYAPWCGHCQRLAPEWKKVARSLAGIVTMASVNCDDDHNKPLCEEHGIKGFPTVKIFRPSLNKKGMRIRKTSEYLGPRDARPLKDRLLNLLPSNVQLIKGVVSKAKSKETVSLDAFLGKGNSTLTKVILFSNKLSTIPPYKALSLDFEDGNLLMGVVKRSDKHVINALGIDNVPALLVITPGEERRHLIYNGKLKYLPLHDYLSPFANEPTESSNRNDRSTHPSNSVSGLLINSTVMKSGADKVPRKLIISDDVLVKAVHDPKCMPVHDEL</sequence>